<reference evidence="2 3" key="1">
    <citation type="journal article" date="2002" name="Int. J. Syst. Evol. Microbiol.">
        <title>Sphingopyxis witflariensis sp. nov., isolated from activated sludge.</title>
        <authorList>
            <person name="Kampfer P."/>
            <person name="Witzenberger R."/>
            <person name="Denner E.B."/>
            <person name="Busse H.J."/>
            <person name="Neef A."/>
        </authorList>
    </citation>
    <scope>NUCLEOTIDE SEQUENCE [LARGE SCALE GENOMIC DNA]</scope>
    <source>
        <strain evidence="2 3">DSM 14551</strain>
    </source>
</reference>
<protein>
    <submittedName>
        <fullName evidence="2">Nucleotidyltransferase</fullName>
    </submittedName>
</protein>
<dbReference type="Pfam" id="PF05168">
    <property type="entry name" value="HEPN"/>
    <property type="match status" value="1"/>
</dbReference>
<dbReference type="RefSeq" id="WP_088471984.1">
    <property type="nucleotide sequence ID" value="NZ_NISJ01000003.1"/>
</dbReference>
<dbReference type="Gene3D" id="3.30.460.10">
    <property type="entry name" value="Beta Polymerase, domain 2"/>
    <property type="match status" value="1"/>
</dbReference>
<dbReference type="InterPro" id="IPR052548">
    <property type="entry name" value="Type_VII_TA_antitoxin"/>
</dbReference>
<dbReference type="InterPro" id="IPR007842">
    <property type="entry name" value="HEPN_dom"/>
</dbReference>
<sequence>MRTDVTHLPAAKQRELERIVETIFEEFRGATENATGPRKGARILKIILFGSHARGDWVDAPLSANQYKSDYDILVIVSQKEMTDRAAYWASAEERLIRAYTIEKTLHTPVNFIVHSLHEVNDGLSHGRVFFMEVAKDGIALYEADDRELATPKPKTPEQALETAREYFEEHVASAAEFLEGYKFYMGRESWKKAAFLLHQATENIYTCALLTLSFYSPYNHNIAFLRSLAEGLDRRLYGIWPEATHRERSMFQKLKEAYTKARYSKHYRISEEELAWLGERVEELGRVVHQVCSDKIAELEAAARR</sequence>
<evidence type="ECO:0000313" key="3">
    <source>
        <dbReference type="Proteomes" id="UP000197097"/>
    </source>
</evidence>
<dbReference type="CDD" id="cd05403">
    <property type="entry name" value="NT_KNTase_like"/>
    <property type="match status" value="1"/>
</dbReference>
<dbReference type="SUPFAM" id="SSF81301">
    <property type="entry name" value="Nucleotidyltransferase"/>
    <property type="match status" value="1"/>
</dbReference>
<dbReference type="Gene3D" id="1.20.120.330">
    <property type="entry name" value="Nucleotidyltransferases domain 2"/>
    <property type="match status" value="1"/>
</dbReference>
<dbReference type="GO" id="GO:0016740">
    <property type="term" value="F:transferase activity"/>
    <property type="evidence" value="ECO:0007669"/>
    <property type="project" value="UniProtKB-KW"/>
</dbReference>
<keyword evidence="2" id="KW-0808">Transferase</keyword>
<dbReference type="AlphaFoldDB" id="A0A246JYW1"/>
<dbReference type="EMBL" id="NISJ01000003">
    <property type="protein sequence ID" value="OWQ98213.1"/>
    <property type="molecule type" value="Genomic_DNA"/>
</dbReference>
<dbReference type="SUPFAM" id="SSF81593">
    <property type="entry name" value="Nucleotidyltransferase substrate binding subunit/domain"/>
    <property type="match status" value="1"/>
</dbReference>
<dbReference type="SMART" id="SM00748">
    <property type="entry name" value="HEPN"/>
    <property type="match status" value="1"/>
</dbReference>
<keyword evidence="3" id="KW-1185">Reference proteome</keyword>
<dbReference type="Proteomes" id="UP000197097">
    <property type="component" value="Unassembled WGS sequence"/>
</dbReference>
<organism evidence="2 3">
    <name type="scientific">Sphingopyxis witflariensis</name>
    <dbReference type="NCBI Taxonomy" id="173675"/>
    <lineage>
        <taxon>Bacteria</taxon>
        <taxon>Pseudomonadati</taxon>
        <taxon>Pseudomonadota</taxon>
        <taxon>Alphaproteobacteria</taxon>
        <taxon>Sphingomonadales</taxon>
        <taxon>Sphingomonadaceae</taxon>
        <taxon>Sphingopyxis</taxon>
    </lineage>
</organism>
<dbReference type="PANTHER" id="PTHR33933:SF1">
    <property type="entry name" value="PROTEIN ADENYLYLTRANSFERASE MNTA-RELATED"/>
    <property type="match status" value="1"/>
</dbReference>
<dbReference type="InterPro" id="IPR043519">
    <property type="entry name" value="NT_sf"/>
</dbReference>
<dbReference type="OrthoDB" id="7442350at2"/>
<dbReference type="PROSITE" id="PS50910">
    <property type="entry name" value="HEPN"/>
    <property type="match status" value="1"/>
</dbReference>
<evidence type="ECO:0000259" key="1">
    <source>
        <dbReference type="PROSITE" id="PS50910"/>
    </source>
</evidence>
<feature type="domain" description="HEPN" evidence="1">
    <location>
        <begin position="172"/>
        <end position="292"/>
    </location>
</feature>
<gene>
    <name evidence="2" type="ORF">CDQ91_06745</name>
</gene>
<name>A0A246JYW1_9SPHN</name>
<accession>A0A246JYW1</accession>
<dbReference type="PANTHER" id="PTHR33933">
    <property type="entry name" value="NUCLEOTIDYLTRANSFERASE"/>
    <property type="match status" value="1"/>
</dbReference>
<proteinExistence type="predicted"/>
<evidence type="ECO:0000313" key="2">
    <source>
        <dbReference type="EMBL" id="OWQ98213.1"/>
    </source>
</evidence>
<comment type="caution">
    <text evidence="2">The sequence shown here is derived from an EMBL/GenBank/DDBJ whole genome shotgun (WGS) entry which is preliminary data.</text>
</comment>